<evidence type="ECO:0000313" key="8">
    <source>
        <dbReference type="Proteomes" id="UP000447545"/>
    </source>
</evidence>
<dbReference type="InterPro" id="IPR009056">
    <property type="entry name" value="Cyt_c-like_dom"/>
</dbReference>
<protein>
    <submittedName>
        <fullName evidence="7">C-type cytochrome</fullName>
    </submittedName>
</protein>
<dbReference type="GO" id="GO:0046872">
    <property type="term" value="F:metal ion binding"/>
    <property type="evidence" value="ECO:0007669"/>
    <property type="project" value="UniProtKB-KW"/>
</dbReference>
<evidence type="ECO:0000256" key="5">
    <source>
        <dbReference type="SAM" id="SignalP"/>
    </source>
</evidence>
<comment type="caution">
    <text evidence="7">The sequence shown here is derived from an EMBL/GenBank/DDBJ whole genome shotgun (WGS) entry which is preliminary data.</text>
</comment>
<dbReference type="Gene3D" id="1.10.760.10">
    <property type="entry name" value="Cytochrome c-like domain"/>
    <property type="match status" value="1"/>
</dbReference>
<accession>A0A7K1GCK1</accession>
<name>A0A7K1GCK1_9FLAO</name>
<dbReference type="Pfam" id="PF13442">
    <property type="entry name" value="Cytochrome_CBB3"/>
    <property type="match status" value="1"/>
</dbReference>
<gene>
    <name evidence="7" type="ORF">F1003_07855</name>
</gene>
<dbReference type="PROSITE" id="PS51007">
    <property type="entry name" value="CYTC"/>
    <property type="match status" value="1"/>
</dbReference>
<dbReference type="GO" id="GO:0009055">
    <property type="term" value="F:electron transfer activity"/>
    <property type="evidence" value="ECO:0007669"/>
    <property type="project" value="InterPro"/>
</dbReference>
<proteinExistence type="predicted"/>
<dbReference type="Proteomes" id="UP000447545">
    <property type="component" value="Unassembled WGS sequence"/>
</dbReference>
<sequence length="202" mass="22613">MKTSLKYIVVLVMLISFVSCQKNSRPNYQYMPNMYEPVGYETYQESDAFANGVEAQLPAEGTIPRGDFMPYEIENTNEGYELAKDTLTNPLADPIPLEMADSIKVDPNVPRVDYAVGGPLYAIYCAICHGTKGDGQGKLVQREKILGVPSYDDPGRAITTGSIYHVIYYGRNTMGSYANQLNENERWQVVAYVEKLKADLEK</sequence>
<dbReference type="EMBL" id="WJYA01000005">
    <property type="protein sequence ID" value="MTE26841.1"/>
    <property type="molecule type" value="Genomic_DNA"/>
</dbReference>
<evidence type="ECO:0000256" key="2">
    <source>
        <dbReference type="ARBA" id="ARBA00022723"/>
    </source>
</evidence>
<feature type="chain" id="PRO_5029818889" evidence="5">
    <location>
        <begin position="22"/>
        <end position="202"/>
    </location>
</feature>
<dbReference type="InterPro" id="IPR036909">
    <property type="entry name" value="Cyt_c-like_dom_sf"/>
</dbReference>
<keyword evidence="5" id="KW-0732">Signal</keyword>
<keyword evidence="2 4" id="KW-0479">Metal-binding</keyword>
<keyword evidence="8" id="KW-1185">Reference proteome</keyword>
<evidence type="ECO:0000256" key="1">
    <source>
        <dbReference type="ARBA" id="ARBA00022617"/>
    </source>
</evidence>
<dbReference type="PANTHER" id="PTHR40394">
    <property type="entry name" value="LIPOPROTEIN-RELATED"/>
    <property type="match status" value="1"/>
</dbReference>
<evidence type="ECO:0000313" key="7">
    <source>
        <dbReference type="EMBL" id="MTE26841.1"/>
    </source>
</evidence>
<evidence type="ECO:0000259" key="6">
    <source>
        <dbReference type="PROSITE" id="PS51007"/>
    </source>
</evidence>
<dbReference type="RefSeq" id="WP_155088707.1">
    <property type="nucleotide sequence ID" value="NZ_OZ260095.1"/>
</dbReference>
<organism evidence="7 8">
    <name type="scientific">Winogradskyella ouciana</name>
    <dbReference type="NCBI Taxonomy" id="2608631"/>
    <lineage>
        <taxon>Bacteria</taxon>
        <taxon>Pseudomonadati</taxon>
        <taxon>Bacteroidota</taxon>
        <taxon>Flavobacteriia</taxon>
        <taxon>Flavobacteriales</taxon>
        <taxon>Flavobacteriaceae</taxon>
        <taxon>Winogradskyella</taxon>
    </lineage>
</organism>
<keyword evidence="3 4" id="KW-0408">Iron</keyword>
<evidence type="ECO:0000256" key="4">
    <source>
        <dbReference type="PROSITE-ProRule" id="PRU00433"/>
    </source>
</evidence>
<dbReference type="GO" id="GO:0020037">
    <property type="term" value="F:heme binding"/>
    <property type="evidence" value="ECO:0007669"/>
    <property type="project" value="InterPro"/>
</dbReference>
<dbReference type="SUPFAM" id="SSF46626">
    <property type="entry name" value="Cytochrome c"/>
    <property type="match status" value="1"/>
</dbReference>
<evidence type="ECO:0000256" key="3">
    <source>
        <dbReference type="ARBA" id="ARBA00023004"/>
    </source>
</evidence>
<feature type="domain" description="Cytochrome c" evidence="6">
    <location>
        <begin position="112"/>
        <end position="197"/>
    </location>
</feature>
<dbReference type="AlphaFoldDB" id="A0A7K1GCK1"/>
<dbReference type="PANTHER" id="PTHR40394:SF2">
    <property type="entry name" value="QUINOL:CYTOCHROME C OXIDOREDUCTASE MEMBRANE PROTEIN"/>
    <property type="match status" value="1"/>
</dbReference>
<feature type="signal peptide" evidence="5">
    <location>
        <begin position="1"/>
        <end position="21"/>
    </location>
</feature>
<keyword evidence="1 4" id="KW-0349">Heme</keyword>
<dbReference type="PROSITE" id="PS51257">
    <property type="entry name" value="PROKAR_LIPOPROTEIN"/>
    <property type="match status" value="1"/>
</dbReference>
<reference evidence="7 8" key="1">
    <citation type="submission" date="2019-11" db="EMBL/GenBank/DDBJ databases">
        <title>Winogradskyella ouciana sp. nov., isolated from the hadal seawater of the Mariana Trench.</title>
        <authorList>
            <person name="Liu R."/>
        </authorList>
    </citation>
    <scope>NUCLEOTIDE SEQUENCE [LARGE SCALE GENOMIC DNA]</scope>
    <source>
        <strain evidence="7 8">ZXX205</strain>
    </source>
</reference>